<evidence type="ECO:0000256" key="4">
    <source>
        <dbReference type="ARBA" id="ARBA00023043"/>
    </source>
</evidence>
<dbReference type="SUPFAM" id="SSF48403">
    <property type="entry name" value="Ankyrin repeat"/>
    <property type="match status" value="2"/>
</dbReference>
<dbReference type="SMART" id="SM00248">
    <property type="entry name" value="ANK"/>
    <property type="match status" value="7"/>
</dbReference>
<comment type="similarity">
    <text evidence="5">Belongs to the fem-1 family.</text>
</comment>
<dbReference type="GO" id="GO:0043161">
    <property type="term" value="P:proteasome-mediated ubiquitin-dependent protein catabolic process"/>
    <property type="evidence" value="ECO:0007669"/>
    <property type="project" value="UniProtKB-ARBA"/>
</dbReference>
<dbReference type="OrthoDB" id="4429489at2759"/>
<protein>
    <recommendedName>
        <fullName evidence="6">Protein fem-1 homolog B</fullName>
    </recommendedName>
</protein>
<evidence type="ECO:0000313" key="8">
    <source>
        <dbReference type="Proteomes" id="UP000504634"/>
    </source>
</evidence>
<evidence type="ECO:0000256" key="2">
    <source>
        <dbReference type="ARBA" id="ARBA00022737"/>
    </source>
</evidence>
<dbReference type="CTD" id="37344"/>
<comment type="pathway">
    <text evidence="1">Protein modification; protein ubiquitination.</text>
</comment>
<dbReference type="InterPro" id="IPR036770">
    <property type="entry name" value="Ankyrin_rpt-contain_sf"/>
</dbReference>
<dbReference type="PRINTS" id="PR01415">
    <property type="entry name" value="ANKYRIN"/>
</dbReference>
<dbReference type="Pfam" id="PF12796">
    <property type="entry name" value="Ank_2"/>
    <property type="match status" value="2"/>
</dbReference>
<proteinExistence type="inferred from homology"/>
<keyword evidence="8" id="KW-1185">Reference proteome</keyword>
<dbReference type="PROSITE" id="PS50297">
    <property type="entry name" value="ANK_REP_REGION"/>
    <property type="match status" value="3"/>
</dbReference>
<keyword evidence="4 7" id="KW-0040">ANK repeat</keyword>
<dbReference type="Gene3D" id="1.25.40.20">
    <property type="entry name" value="Ankyrin repeat-containing domain"/>
    <property type="match status" value="3"/>
</dbReference>
<accession>A0A6J2TGB6</accession>
<dbReference type="GO" id="GO:0003006">
    <property type="term" value="P:developmental process involved in reproduction"/>
    <property type="evidence" value="ECO:0007669"/>
    <property type="project" value="UniProtKB-ARBA"/>
</dbReference>
<keyword evidence="2" id="KW-0677">Repeat</keyword>
<feature type="repeat" description="ANK" evidence="7">
    <location>
        <begin position="172"/>
        <end position="204"/>
    </location>
</feature>
<feature type="repeat" description="ANK" evidence="7">
    <location>
        <begin position="139"/>
        <end position="171"/>
    </location>
</feature>
<evidence type="ECO:0000313" key="9">
    <source>
        <dbReference type="RefSeq" id="XP_030374148.1"/>
    </source>
</evidence>
<dbReference type="GeneID" id="115623750"/>
<sequence length="700" mass="78595">MDIDMDVDGEPNAHTELYDDGLDLGFNMAHAILFELAEELREKFASDGNLKFSQLNTIYLSARNSQMKRFVAALNGVKRKEIQNYLVNTRFDEPDGQSLTPLTMAAMSGNVTFVKTLLSHYDIDLERECNVIFDGLVVYGATPLWVAAGMGHLQIVKLLVQAKANVNHNTKAQSSPLRAACYEGRLDIVRYLIEHGAEVNATNAFNNTCIMIAAYKGHELVVDTLLKNGARTNGQALCGATALHYAAESGHLDVVRLLLDHGATLHKNELGITPALQAAERLHEEVLEEFLQRPGLMSLEEQITAMELLGATYANDKLKYDVNRAYSYLMRAMQLRYENPQNIVRKRVLQPIPAYDSWFETENLPELNAIKLNHHSIHMESLTIRERILGRQNPELPQAIIYRGAVMADQGRYEQCQVLWNYAIDLRMRNNLSVERDLLRFAQLFAQILRVANHRLTLDHVVPVLAKCQHEIELNKCKMLNAKPNSCASMLQDQNNQNCITALYLIKIVTQLARRRKDQDINEEQIQQLFLVVRKFIQNDTRLQDGQTLLHLAVNGVTPVDEFYTNEMCRFPCYATALVLVHCGASVLAVDASRNTPLHILVTRVNGTQERHTEMARIVQLFVEAGAHLDAVNAAGQTAAAACKQSTLANVLHGYQNAHSTLKCLAARIIATHRLNFKGTIPTALEGFIQMHSVDNLSKM</sequence>
<dbReference type="RefSeq" id="XP_030374148.1">
    <property type="nucleotide sequence ID" value="XM_030518288.1"/>
</dbReference>
<name>A0A6J2TGB6_DROLE</name>
<dbReference type="Proteomes" id="UP000504634">
    <property type="component" value="Unplaced"/>
</dbReference>
<dbReference type="FunFam" id="1.25.40.20:FF:000264">
    <property type="entry name" value="Fem-1 homolog B"/>
    <property type="match status" value="1"/>
</dbReference>
<evidence type="ECO:0000256" key="1">
    <source>
        <dbReference type="ARBA" id="ARBA00004906"/>
    </source>
</evidence>
<evidence type="ECO:0000256" key="3">
    <source>
        <dbReference type="ARBA" id="ARBA00022786"/>
    </source>
</evidence>
<dbReference type="PANTHER" id="PTHR24173">
    <property type="entry name" value="ANKYRIN REPEAT CONTAINING"/>
    <property type="match status" value="1"/>
</dbReference>
<dbReference type="AlphaFoldDB" id="A0A6J2TGB6"/>
<dbReference type="InterPro" id="IPR002110">
    <property type="entry name" value="Ankyrin_rpt"/>
</dbReference>
<dbReference type="PANTHER" id="PTHR24173:SF78">
    <property type="entry name" value="PROTEIN FEM-1 HOMOLOG B"/>
    <property type="match status" value="1"/>
</dbReference>
<gene>
    <name evidence="9" type="primary">LOC115623750</name>
</gene>
<evidence type="ECO:0000256" key="5">
    <source>
        <dbReference type="ARBA" id="ARBA00038500"/>
    </source>
</evidence>
<dbReference type="PROSITE" id="PS50088">
    <property type="entry name" value="ANK_REPEAT"/>
    <property type="match status" value="3"/>
</dbReference>
<evidence type="ECO:0000256" key="6">
    <source>
        <dbReference type="ARBA" id="ARBA00072197"/>
    </source>
</evidence>
<organism evidence="8 9">
    <name type="scientific">Drosophila lebanonensis</name>
    <name type="common">Fruit fly</name>
    <name type="synonym">Scaptodrosophila lebanonensis</name>
    <dbReference type="NCBI Taxonomy" id="7225"/>
    <lineage>
        <taxon>Eukaryota</taxon>
        <taxon>Metazoa</taxon>
        <taxon>Ecdysozoa</taxon>
        <taxon>Arthropoda</taxon>
        <taxon>Hexapoda</taxon>
        <taxon>Insecta</taxon>
        <taxon>Pterygota</taxon>
        <taxon>Neoptera</taxon>
        <taxon>Endopterygota</taxon>
        <taxon>Diptera</taxon>
        <taxon>Brachycera</taxon>
        <taxon>Muscomorpha</taxon>
        <taxon>Ephydroidea</taxon>
        <taxon>Drosophilidae</taxon>
        <taxon>Scaptodrosophila</taxon>
    </lineage>
</organism>
<reference evidence="9" key="1">
    <citation type="submission" date="2025-08" db="UniProtKB">
        <authorList>
            <consortium name="RefSeq"/>
        </authorList>
    </citation>
    <scope>IDENTIFICATION</scope>
    <source>
        <strain evidence="9">11010-0011.00</strain>
        <tissue evidence="9">Whole body</tissue>
    </source>
</reference>
<evidence type="ECO:0000256" key="7">
    <source>
        <dbReference type="PROSITE-ProRule" id="PRU00023"/>
    </source>
</evidence>
<keyword evidence="3" id="KW-0833">Ubl conjugation pathway</keyword>
<feature type="repeat" description="ANK" evidence="7">
    <location>
        <begin position="238"/>
        <end position="270"/>
    </location>
</feature>